<dbReference type="Proteomes" id="UP001595952">
    <property type="component" value="Unassembled WGS sequence"/>
</dbReference>
<dbReference type="EMBL" id="JBHSEI010000001">
    <property type="protein sequence ID" value="MFC4637584.1"/>
    <property type="molecule type" value="Genomic_DNA"/>
</dbReference>
<evidence type="ECO:0000313" key="2">
    <source>
        <dbReference type="Proteomes" id="UP001595952"/>
    </source>
</evidence>
<organism evidence="1 2">
    <name type="scientific">Deinococcus hohokamensis</name>
    <dbReference type="NCBI Taxonomy" id="309883"/>
    <lineage>
        <taxon>Bacteria</taxon>
        <taxon>Thermotogati</taxon>
        <taxon>Deinococcota</taxon>
        <taxon>Deinococci</taxon>
        <taxon>Deinococcales</taxon>
        <taxon>Deinococcaceae</taxon>
        <taxon>Deinococcus</taxon>
    </lineage>
</organism>
<sequence>MATWIAHFRMAERRLADWPQFDPTAFVLGKVAPDSGKPNHDWTQFDPPKA</sequence>
<dbReference type="RefSeq" id="WP_380060598.1">
    <property type="nucleotide sequence ID" value="NZ_JBHSEI010000001.1"/>
</dbReference>
<gene>
    <name evidence="1" type="ORF">ACFO0D_04425</name>
</gene>
<reference evidence="2" key="1">
    <citation type="journal article" date="2019" name="Int. J. Syst. Evol. Microbiol.">
        <title>The Global Catalogue of Microorganisms (GCM) 10K type strain sequencing project: providing services to taxonomists for standard genome sequencing and annotation.</title>
        <authorList>
            <consortium name="The Broad Institute Genomics Platform"/>
            <consortium name="The Broad Institute Genome Sequencing Center for Infectious Disease"/>
            <person name="Wu L."/>
            <person name="Ma J."/>
        </authorList>
    </citation>
    <scope>NUCLEOTIDE SEQUENCE [LARGE SCALE GENOMIC DNA]</scope>
    <source>
        <strain evidence="2">CCUG 55995</strain>
    </source>
</reference>
<protein>
    <submittedName>
        <fullName evidence="1">Uncharacterized protein</fullName>
    </submittedName>
</protein>
<evidence type="ECO:0000313" key="1">
    <source>
        <dbReference type="EMBL" id="MFC4637584.1"/>
    </source>
</evidence>
<proteinExistence type="predicted"/>
<keyword evidence="2" id="KW-1185">Reference proteome</keyword>
<comment type="caution">
    <text evidence="1">The sequence shown here is derived from an EMBL/GenBank/DDBJ whole genome shotgun (WGS) entry which is preliminary data.</text>
</comment>
<name>A0ABV9I5W1_9DEIO</name>
<accession>A0ABV9I5W1</accession>